<dbReference type="eggNOG" id="COG1388">
    <property type="taxonomic scope" value="Bacteria"/>
</dbReference>
<sequence length="304" mass="35195">MPKTIPTTRRIFRETGWMTVRESVKKANELFDQKIRESDIYRYALHGDIFLSIYFQSPVIIRKIKTSQQKLKLSPINSSFINRLCLLDKDCFLNGINLTFSTEGDYIYPHEKIIDTMFCGYEYVLLQQLLAKALKIPLLTHQSIDVNYGITVTISNKTFQVFERLSRQTRVDQQIMRLTQNAPSDVYDYILKHKEVSNSSSEYFPVYELPQDACFVLKQSEFQKLGSLLAKKKPSTIFIANINPHISFIMWLACKHNEVISPLINHPYKLISIFEQWASVDGITDRLSGDTLKNALERGDPHSL</sequence>
<reference evidence="1 2" key="1">
    <citation type="journal article" date="2012" name="J. Bacteriol.">
        <title>Complete Genome Sequence of Rahnella aquatilis CIP 78.65.</title>
        <authorList>
            <person name="Martinez R.J."/>
            <person name="Bruce D."/>
            <person name="Detter C."/>
            <person name="Goodwin L.A."/>
            <person name="Han J."/>
            <person name="Han C.S."/>
            <person name="Held B."/>
            <person name="Land M.L."/>
            <person name="Mikhailova N."/>
            <person name="Nolan M."/>
            <person name="Pennacchio L."/>
            <person name="Pitluck S."/>
            <person name="Tapia R."/>
            <person name="Woyke T."/>
            <person name="Sobecky P.A."/>
        </authorList>
    </citation>
    <scope>NUCLEOTIDE SEQUENCE [LARGE SCALE GENOMIC DNA]</scope>
    <source>
        <strain evidence="2">ATCC 33071 / DSM 4594 / JCM 1683 / NBRC 105701 / NCIMB 13365 / CIP 78.65</strain>
    </source>
</reference>
<dbReference type="HOGENOM" id="CLU_079619_0_0_6"/>
<dbReference type="AlphaFoldDB" id="H2ITV5"/>
<name>H2ITV5_RAHAC</name>
<reference evidence="2" key="2">
    <citation type="submission" date="2012-01" db="EMBL/GenBank/DDBJ databases">
        <title>Complete sequence of chromosome of Rahnella aquatilis CIP 78.65.</title>
        <authorList>
            <person name="Lucas S."/>
            <person name="Han J."/>
            <person name="Lapidus A."/>
            <person name="Cheng J.-F."/>
            <person name="Goodwin L."/>
            <person name="Pitluck S."/>
            <person name="Peters L."/>
            <person name="Ovchinnikova G."/>
            <person name="Held B."/>
            <person name="Detter J.C."/>
            <person name="Han C."/>
            <person name="Tapia R."/>
            <person name="Land M."/>
            <person name="Hauser L."/>
            <person name="Kyrpides N."/>
            <person name="Ivanova N."/>
            <person name="Pagani I."/>
            <person name="Sobecky P."/>
            <person name="Martinez R."/>
            <person name="Woyke T."/>
        </authorList>
    </citation>
    <scope>NUCLEOTIDE SEQUENCE [LARGE SCALE GENOMIC DNA]</scope>
    <source>
        <strain evidence="2">ATCC 33071 / DSM 4594 / JCM 1683 / NBRC 105701 / NCIMB 13365 / CIP 78.65</strain>
    </source>
</reference>
<protein>
    <submittedName>
        <fullName evidence="1">Uncharacterized protein</fullName>
    </submittedName>
</protein>
<dbReference type="KEGG" id="raq:Rahaq2_1738"/>
<accession>H2ITV5</accession>
<dbReference type="STRING" id="745277.Rahaq2_1738"/>
<gene>
    <name evidence="1" type="ordered locus">Rahaq2_1738</name>
</gene>
<proteinExistence type="predicted"/>
<evidence type="ECO:0000313" key="2">
    <source>
        <dbReference type="Proteomes" id="UP000009010"/>
    </source>
</evidence>
<evidence type="ECO:0000313" key="1">
    <source>
        <dbReference type="EMBL" id="AEX51611.1"/>
    </source>
</evidence>
<organism evidence="1 2">
    <name type="scientific">Rahnella aquatilis (strain ATCC 33071 / DSM 4594 / JCM 1683 / NBRC 105701 / NCIMB 13365 / CIP 78.65)</name>
    <dbReference type="NCBI Taxonomy" id="745277"/>
    <lineage>
        <taxon>Bacteria</taxon>
        <taxon>Pseudomonadati</taxon>
        <taxon>Pseudomonadota</taxon>
        <taxon>Gammaproteobacteria</taxon>
        <taxon>Enterobacterales</taxon>
        <taxon>Yersiniaceae</taxon>
        <taxon>Rahnella</taxon>
    </lineage>
</organism>
<dbReference type="Proteomes" id="UP000009010">
    <property type="component" value="Chromosome"/>
</dbReference>
<dbReference type="EMBL" id="CP003244">
    <property type="protein sequence ID" value="AEX51611.1"/>
    <property type="molecule type" value="Genomic_DNA"/>
</dbReference>
<keyword evidence="2" id="KW-1185">Reference proteome</keyword>